<dbReference type="Gene3D" id="1.10.8.10">
    <property type="entry name" value="DNA helicase RuvA subunit, C-terminal domain"/>
    <property type="match status" value="1"/>
</dbReference>
<dbReference type="AlphaFoldDB" id="A0A0C3BIX4"/>
<sequence>MSLGRSNGRIGDPEVIVNFNDGFAYSKGKMEEVFRSGLLDRQPTKPTKEITLAKREDVDLIVHEFEIPRAQAEKALIEKGGDLEQALRALIKS</sequence>
<evidence type="ECO:0000259" key="1">
    <source>
        <dbReference type="Pfam" id="PF19026"/>
    </source>
</evidence>
<dbReference type="Pfam" id="PF19026">
    <property type="entry name" value="UBA_HYPK"/>
    <property type="match status" value="1"/>
</dbReference>
<evidence type="ECO:0000313" key="3">
    <source>
        <dbReference type="Proteomes" id="UP000054166"/>
    </source>
</evidence>
<dbReference type="CDD" id="cd14361">
    <property type="entry name" value="UBA_HYPK"/>
    <property type="match status" value="1"/>
</dbReference>
<gene>
    <name evidence="2" type="ORF">PILCRDRAFT_816217</name>
</gene>
<name>A0A0C3BIX4_PILCF</name>
<organism evidence="2 3">
    <name type="scientific">Piloderma croceum (strain F 1598)</name>
    <dbReference type="NCBI Taxonomy" id="765440"/>
    <lineage>
        <taxon>Eukaryota</taxon>
        <taxon>Fungi</taxon>
        <taxon>Dikarya</taxon>
        <taxon>Basidiomycota</taxon>
        <taxon>Agaricomycotina</taxon>
        <taxon>Agaricomycetes</taxon>
        <taxon>Agaricomycetidae</taxon>
        <taxon>Atheliales</taxon>
        <taxon>Atheliaceae</taxon>
        <taxon>Piloderma</taxon>
    </lineage>
</organism>
<protein>
    <recommendedName>
        <fullName evidence="1">Nascent polypeptide-associated complex subunit alpha-like UBA domain-containing protein</fullName>
    </recommendedName>
</protein>
<evidence type="ECO:0000313" key="2">
    <source>
        <dbReference type="EMBL" id="KIM86268.1"/>
    </source>
</evidence>
<dbReference type="InParanoid" id="A0A0C3BIX4"/>
<feature type="domain" description="Nascent polypeptide-associated complex subunit alpha-like UBA" evidence="1">
    <location>
        <begin position="54"/>
        <end position="91"/>
    </location>
</feature>
<dbReference type="STRING" id="765440.A0A0C3BIX4"/>
<keyword evidence="3" id="KW-1185">Reference proteome</keyword>
<reference evidence="3" key="2">
    <citation type="submission" date="2015-01" db="EMBL/GenBank/DDBJ databases">
        <title>Evolutionary Origins and Diversification of the Mycorrhizal Mutualists.</title>
        <authorList>
            <consortium name="DOE Joint Genome Institute"/>
            <consortium name="Mycorrhizal Genomics Consortium"/>
            <person name="Kohler A."/>
            <person name="Kuo A."/>
            <person name="Nagy L.G."/>
            <person name="Floudas D."/>
            <person name="Copeland A."/>
            <person name="Barry K.W."/>
            <person name="Cichocki N."/>
            <person name="Veneault-Fourrey C."/>
            <person name="LaButti K."/>
            <person name="Lindquist E.A."/>
            <person name="Lipzen A."/>
            <person name="Lundell T."/>
            <person name="Morin E."/>
            <person name="Murat C."/>
            <person name="Riley R."/>
            <person name="Ohm R."/>
            <person name="Sun H."/>
            <person name="Tunlid A."/>
            <person name="Henrissat B."/>
            <person name="Grigoriev I.V."/>
            <person name="Hibbett D.S."/>
            <person name="Martin F."/>
        </authorList>
    </citation>
    <scope>NUCLEOTIDE SEQUENCE [LARGE SCALE GENOMIC DNA]</scope>
    <source>
        <strain evidence="3">F 1598</strain>
    </source>
</reference>
<dbReference type="Proteomes" id="UP000054166">
    <property type="component" value="Unassembled WGS sequence"/>
</dbReference>
<dbReference type="HOGENOM" id="CLU_175758_0_0_1"/>
<dbReference type="EMBL" id="KN832982">
    <property type="protein sequence ID" value="KIM86268.1"/>
    <property type="molecule type" value="Genomic_DNA"/>
</dbReference>
<dbReference type="InterPro" id="IPR038922">
    <property type="entry name" value="HYPK_UBA"/>
</dbReference>
<proteinExistence type="predicted"/>
<dbReference type="InterPro" id="IPR044034">
    <property type="entry name" value="NAC-like_UBA"/>
</dbReference>
<reference evidence="2 3" key="1">
    <citation type="submission" date="2014-04" db="EMBL/GenBank/DDBJ databases">
        <authorList>
            <consortium name="DOE Joint Genome Institute"/>
            <person name="Kuo A."/>
            <person name="Tarkka M."/>
            <person name="Buscot F."/>
            <person name="Kohler A."/>
            <person name="Nagy L.G."/>
            <person name="Floudas D."/>
            <person name="Copeland A."/>
            <person name="Barry K.W."/>
            <person name="Cichocki N."/>
            <person name="Veneault-Fourrey C."/>
            <person name="LaButti K."/>
            <person name="Lindquist E.A."/>
            <person name="Lipzen A."/>
            <person name="Lundell T."/>
            <person name="Morin E."/>
            <person name="Murat C."/>
            <person name="Sun H."/>
            <person name="Tunlid A."/>
            <person name="Henrissat B."/>
            <person name="Grigoriev I.V."/>
            <person name="Hibbett D.S."/>
            <person name="Martin F."/>
            <person name="Nordberg H.P."/>
            <person name="Cantor M.N."/>
            <person name="Hua S.X."/>
        </authorList>
    </citation>
    <scope>NUCLEOTIDE SEQUENCE [LARGE SCALE GENOMIC DNA]</scope>
    <source>
        <strain evidence="2 3">F 1598</strain>
    </source>
</reference>
<accession>A0A0C3BIX4</accession>
<dbReference type="OrthoDB" id="285219at2759"/>